<accession>A0ABW3UBK2</accession>
<dbReference type="Pfam" id="PF19455">
    <property type="entry name" value="DUF5993"/>
    <property type="match status" value="1"/>
</dbReference>
<evidence type="ECO:0000313" key="2">
    <source>
        <dbReference type="EMBL" id="MFD1216896.1"/>
    </source>
</evidence>
<feature type="transmembrane region" description="Helical" evidence="1">
    <location>
        <begin position="20"/>
        <end position="41"/>
    </location>
</feature>
<keyword evidence="3" id="KW-1185">Reference proteome</keyword>
<comment type="caution">
    <text evidence="2">The sequence shown here is derived from an EMBL/GenBank/DDBJ whole genome shotgun (WGS) entry which is preliminary data.</text>
</comment>
<keyword evidence="1" id="KW-1133">Transmembrane helix</keyword>
<keyword evidence="1" id="KW-0812">Transmembrane</keyword>
<proteinExistence type="predicted"/>
<organism evidence="2 3">
    <name type="scientific">Microbulbifer celer</name>
    <dbReference type="NCBI Taxonomy" id="435905"/>
    <lineage>
        <taxon>Bacteria</taxon>
        <taxon>Pseudomonadati</taxon>
        <taxon>Pseudomonadota</taxon>
        <taxon>Gammaproteobacteria</taxon>
        <taxon>Cellvibrionales</taxon>
        <taxon>Microbulbiferaceae</taxon>
        <taxon>Microbulbifer</taxon>
    </lineage>
</organism>
<name>A0ABW3UBK2_9GAMM</name>
<dbReference type="RefSeq" id="WP_230439215.1">
    <property type="nucleotide sequence ID" value="NZ_CP087715.1"/>
</dbReference>
<protein>
    <submittedName>
        <fullName evidence="2">DUF5993 family protein</fullName>
    </submittedName>
</protein>
<evidence type="ECO:0000256" key="1">
    <source>
        <dbReference type="SAM" id="Phobius"/>
    </source>
</evidence>
<dbReference type="InterPro" id="IPR046035">
    <property type="entry name" value="DUF5993"/>
</dbReference>
<keyword evidence="1" id="KW-0472">Membrane</keyword>
<dbReference type="Proteomes" id="UP001597264">
    <property type="component" value="Unassembled WGS sequence"/>
</dbReference>
<dbReference type="EMBL" id="JBHTLR010000008">
    <property type="protein sequence ID" value="MFD1216896.1"/>
    <property type="molecule type" value="Genomic_DNA"/>
</dbReference>
<reference evidence="3" key="1">
    <citation type="journal article" date="2019" name="Int. J. Syst. Evol. Microbiol.">
        <title>The Global Catalogue of Microorganisms (GCM) 10K type strain sequencing project: providing services to taxonomists for standard genome sequencing and annotation.</title>
        <authorList>
            <consortium name="The Broad Institute Genomics Platform"/>
            <consortium name="The Broad Institute Genome Sequencing Center for Infectious Disease"/>
            <person name="Wu L."/>
            <person name="Ma J."/>
        </authorList>
    </citation>
    <scope>NUCLEOTIDE SEQUENCE [LARGE SCALE GENOMIC DNA]</scope>
    <source>
        <strain evidence="3">CCUG 54356</strain>
    </source>
</reference>
<evidence type="ECO:0000313" key="3">
    <source>
        <dbReference type="Proteomes" id="UP001597264"/>
    </source>
</evidence>
<gene>
    <name evidence="2" type="ORF">ACFQ2X_09810</name>
</gene>
<sequence>MLPFLTALVSAWYCWRGRRCAAMGWWAVTAMIYVAWCFYHMTDSLKISL</sequence>